<evidence type="ECO:0000256" key="3">
    <source>
        <dbReference type="ARBA" id="ARBA00038502"/>
    </source>
</evidence>
<organism evidence="5 6">
    <name type="scientific">Parenemella sanctibonifatiensis</name>
    <dbReference type="NCBI Taxonomy" id="2016505"/>
    <lineage>
        <taxon>Bacteria</taxon>
        <taxon>Bacillati</taxon>
        <taxon>Actinomycetota</taxon>
        <taxon>Actinomycetes</taxon>
        <taxon>Propionibacteriales</taxon>
        <taxon>Propionibacteriaceae</taxon>
        <taxon>Parenemella</taxon>
    </lineage>
</organism>
<dbReference type="GO" id="GO:0005737">
    <property type="term" value="C:cytoplasm"/>
    <property type="evidence" value="ECO:0007669"/>
    <property type="project" value="TreeGrafter"/>
</dbReference>
<evidence type="ECO:0000259" key="4">
    <source>
        <dbReference type="PROSITE" id="PS51186"/>
    </source>
</evidence>
<dbReference type="PANTHER" id="PTHR43792:SF8">
    <property type="entry name" value="[RIBOSOMAL PROTEIN US5]-ALANINE N-ACETYLTRANSFERASE"/>
    <property type="match status" value="1"/>
</dbReference>
<keyword evidence="1 5" id="KW-0808">Transferase</keyword>
<dbReference type="PROSITE" id="PS51186">
    <property type="entry name" value="GNAT"/>
    <property type="match status" value="1"/>
</dbReference>
<keyword evidence="6" id="KW-1185">Reference proteome</keyword>
<proteinExistence type="inferred from homology"/>
<dbReference type="EMBL" id="NMVJ01000001">
    <property type="protein sequence ID" value="OYN92432.1"/>
    <property type="molecule type" value="Genomic_DNA"/>
</dbReference>
<evidence type="ECO:0000256" key="1">
    <source>
        <dbReference type="ARBA" id="ARBA00022679"/>
    </source>
</evidence>
<dbReference type="PANTHER" id="PTHR43792">
    <property type="entry name" value="GNAT FAMILY, PUTATIVE (AFU_ORTHOLOGUE AFUA_3G00765)-RELATED-RELATED"/>
    <property type="match status" value="1"/>
</dbReference>
<dbReference type="GO" id="GO:0008999">
    <property type="term" value="F:protein-N-terminal-alanine acetyltransferase activity"/>
    <property type="evidence" value="ECO:0007669"/>
    <property type="project" value="TreeGrafter"/>
</dbReference>
<dbReference type="Pfam" id="PF13302">
    <property type="entry name" value="Acetyltransf_3"/>
    <property type="match status" value="1"/>
</dbReference>
<dbReference type="Proteomes" id="UP000216300">
    <property type="component" value="Unassembled WGS sequence"/>
</dbReference>
<dbReference type="InterPro" id="IPR051531">
    <property type="entry name" value="N-acetyltransferase"/>
</dbReference>
<name>A0A255ESN5_9ACTN</name>
<comment type="similarity">
    <text evidence="3">Belongs to the acetyltransferase family. RimJ subfamily.</text>
</comment>
<gene>
    <name evidence="5" type="ORF">CGZ91_02765</name>
</gene>
<accession>A0A255ESN5</accession>
<comment type="caution">
    <text evidence="5">The sequence shown here is derived from an EMBL/GenBank/DDBJ whole genome shotgun (WGS) entry which is preliminary data.</text>
</comment>
<dbReference type="RefSeq" id="WP_094452401.1">
    <property type="nucleotide sequence ID" value="NZ_NMVJ01000001.1"/>
</dbReference>
<evidence type="ECO:0000313" key="6">
    <source>
        <dbReference type="Proteomes" id="UP000216300"/>
    </source>
</evidence>
<dbReference type="AlphaFoldDB" id="A0A255ESN5"/>
<reference evidence="5 6" key="1">
    <citation type="submission" date="2017-07" db="EMBL/GenBank/DDBJ databases">
        <title>Draft whole genome sequences of clinical Proprionibacteriaceae strains.</title>
        <authorList>
            <person name="Bernier A.-M."/>
            <person name="Bernard K."/>
            <person name="Domingo M.-C."/>
        </authorList>
    </citation>
    <scope>NUCLEOTIDE SEQUENCE [LARGE SCALE GENOMIC DNA]</scope>
    <source>
        <strain evidence="5 6">NML 150081</strain>
    </source>
</reference>
<dbReference type="Gene3D" id="3.40.630.30">
    <property type="match status" value="1"/>
</dbReference>
<keyword evidence="2" id="KW-0012">Acyltransferase</keyword>
<sequence length="243" mass="27929">MTTEPPPRLASVPGPRYRDTHRWPVTLEWQAIGLRPMRMRDAGLWRELRSRNQGWLGPWDPTTPPGGEGPPRTYSEMIWELRRRAREGSMLPWLIDYDPVWVEGERRRPVTAGQLTVSGIALGAARWGQIGYWVDQRWAGHGIVPTAVALATDYCFRVMGLHRIEIAIRPENARSLRVVEKLGFRHEGSRPRYLHIDGDWRDHEVFVVTPEEVPEGILARVPQRQHEAITEDIAEDPDSCPQD</sequence>
<feature type="domain" description="N-acetyltransferase" evidence="4">
    <location>
        <begin position="32"/>
        <end position="211"/>
    </location>
</feature>
<dbReference type="SUPFAM" id="SSF55729">
    <property type="entry name" value="Acyl-CoA N-acyltransferases (Nat)"/>
    <property type="match status" value="1"/>
</dbReference>
<evidence type="ECO:0000313" key="5">
    <source>
        <dbReference type="EMBL" id="OYN92432.1"/>
    </source>
</evidence>
<dbReference type="InterPro" id="IPR000182">
    <property type="entry name" value="GNAT_dom"/>
</dbReference>
<dbReference type="OrthoDB" id="5242221at2"/>
<dbReference type="InterPro" id="IPR016181">
    <property type="entry name" value="Acyl_CoA_acyltransferase"/>
</dbReference>
<protein>
    <submittedName>
        <fullName evidence="5">GNAT family N-acetyltransferase</fullName>
    </submittedName>
</protein>
<evidence type="ECO:0000256" key="2">
    <source>
        <dbReference type="ARBA" id="ARBA00023315"/>
    </source>
</evidence>